<comment type="caution">
    <text evidence="3">The sequence shown here is derived from an EMBL/GenBank/DDBJ whole genome shotgun (WGS) entry which is preliminary data.</text>
</comment>
<gene>
    <name evidence="3" type="ORF">KDK92_13410</name>
</gene>
<dbReference type="InterPro" id="IPR016047">
    <property type="entry name" value="M23ase_b-sheet_dom"/>
</dbReference>
<evidence type="ECO:0000313" key="3">
    <source>
        <dbReference type="EMBL" id="MCM1990723.1"/>
    </source>
</evidence>
<dbReference type="Pfam" id="PF01551">
    <property type="entry name" value="Peptidase_M23"/>
    <property type="match status" value="1"/>
</dbReference>
<feature type="domain" description="M23ase beta-sheet core" evidence="2">
    <location>
        <begin position="155"/>
        <end position="241"/>
    </location>
</feature>
<dbReference type="EMBL" id="JAGSOJ010000002">
    <property type="protein sequence ID" value="MCM1990723.1"/>
    <property type="molecule type" value="Genomic_DNA"/>
</dbReference>
<organism evidence="3 4">
    <name type="scientific">Oceanirhabdus seepicola</name>
    <dbReference type="NCBI Taxonomy" id="2828781"/>
    <lineage>
        <taxon>Bacteria</taxon>
        <taxon>Bacillati</taxon>
        <taxon>Bacillota</taxon>
        <taxon>Clostridia</taxon>
        <taxon>Eubacteriales</taxon>
        <taxon>Clostridiaceae</taxon>
        <taxon>Oceanirhabdus</taxon>
    </lineage>
</organism>
<dbReference type="SUPFAM" id="SSF51261">
    <property type="entry name" value="Duplicated hybrid motif"/>
    <property type="match status" value="1"/>
</dbReference>
<proteinExistence type="predicted"/>
<protein>
    <submittedName>
        <fullName evidence="3">M23 family metallopeptidase</fullName>
    </submittedName>
</protein>
<dbReference type="AlphaFoldDB" id="A0A9J6P2I4"/>
<reference evidence="3" key="2">
    <citation type="submission" date="2021-04" db="EMBL/GenBank/DDBJ databases">
        <authorList>
            <person name="Dong X."/>
        </authorList>
    </citation>
    <scope>NUCLEOTIDE SEQUENCE</scope>
    <source>
        <strain evidence="3">ZWT</strain>
    </source>
</reference>
<dbReference type="Gene3D" id="2.70.70.10">
    <property type="entry name" value="Glucose Permease (Domain IIA)"/>
    <property type="match status" value="1"/>
</dbReference>
<keyword evidence="4" id="KW-1185">Reference proteome</keyword>
<evidence type="ECO:0000256" key="1">
    <source>
        <dbReference type="SAM" id="Phobius"/>
    </source>
</evidence>
<keyword evidence="1" id="KW-0472">Membrane</keyword>
<dbReference type="Proteomes" id="UP001056429">
    <property type="component" value="Unassembled WGS sequence"/>
</dbReference>
<evidence type="ECO:0000313" key="4">
    <source>
        <dbReference type="Proteomes" id="UP001056429"/>
    </source>
</evidence>
<name>A0A9J6P2I4_9CLOT</name>
<sequence>MGNYNELYKNYYKQVSGVEERRQHDVYRDRADSKNYRRRYAAKRMSFVDKFIYQIIVVVIVVGIYILSPYFGEKVNATIRGNMNKYLVTWDMSDQVKNFSFKGFQESCIEKIDGVVNDITGGGAFSLIKEEFLLPINGKVLNADNMDSEKELIISSQYNGVVKSSYEGKIKKITSEEDGKMTVTIDHGRGVETVYGNLSGVYYKEKDFIETGEVIGSAAIDDNKKFAVVFKILYMGKEKNPAKYMTVNGI</sequence>
<dbReference type="CDD" id="cd12797">
    <property type="entry name" value="M23_peptidase"/>
    <property type="match status" value="1"/>
</dbReference>
<reference evidence="3" key="1">
    <citation type="journal article" date="2021" name="mSystems">
        <title>Bacteria and Archaea Synergistically Convert Glycine Betaine to Biogenic Methane in the Formosa Cold Seep of the South China Sea.</title>
        <authorList>
            <person name="Li L."/>
            <person name="Zhang W."/>
            <person name="Zhang S."/>
            <person name="Song L."/>
            <person name="Sun Q."/>
            <person name="Zhang H."/>
            <person name="Xiang H."/>
            <person name="Dong X."/>
        </authorList>
    </citation>
    <scope>NUCLEOTIDE SEQUENCE</scope>
    <source>
        <strain evidence="3">ZWT</strain>
    </source>
</reference>
<dbReference type="RefSeq" id="WP_250859815.1">
    <property type="nucleotide sequence ID" value="NZ_JAGSOJ010000002.1"/>
</dbReference>
<accession>A0A9J6P2I4</accession>
<keyword evidence="1" id="KW-1133">Transmembrane helix</keyword>
<keyword evidence="1" id="KW-0812">Transmembrane</keyword>
<dbReference type="InterPro" id="IPR011055">
    <property type="entry name" value="Dup_hybrid_motif"/>
</dbReference>
<feature type="transmembrane region" description="Helical" evidence="1">
    <location>
        <begin position="51"/>
        <end position="71"/>
    </location>
</feature>
<evidence type="ECO:0000259" key="2">
    <source>
        <dbReference type="Pfam" id="PF01551"/>
    </source>
</evidence>